<evidence type="ECO:0000256" key="6">
    <source>
        <dbReference type="ARBA" id="ARBA00023065"/>
    </source>
</evidence>
<comment type="similarity">
    <text evidence="2">Belongs to the cation diffusion facilitator (CDF) transporter (TC 2.A.4) family. SLC30A subfamily.</text>
</comment>
<feature type="domain" description="Cation efflux protein cytoplasmic" evidence="10">
    <location>
        <begin position="211"/>
        <end position="291"/>
    </location>
</feature>
<dbReference type="InterPro" id="IPR002524">
    <property type="entry name" value="Cation_efflux"/>
</dbReference>
<dbReference type="KEGG" id="agy:ATC03_12010"/>
<sequence length="303" mass="31760">MSHEHNHGTSSNRTRLAIAFAITASILIAEVIGAVLTGSLALLVDAGHMLTDAGGLLMALIAASLVLRPATARYTWGFKRAEVLAALAQAAILLAVGIYAFIEGVKRLFEPPEVSSTGLLVFGVIGLVGNIAAILILSAGRGANLNMRAAFLEVINDALGSVAVIISALVIAATGWTQIDALAAMLISALIIPRTLILLKESASVLLESTPKGLDLDDVRAHILAIPHVLAVHDLHASQIATGLPILSAHVVVEPTCFQDGHAPDILADLQKCVADHFQVKIDHSTFQIEPSNHRAAETNAHE</sequence>
<dbReference type="STRING" id="453304.ATC03_12010"/>
<organism evidence="11 12">
    <name type="scientific">Agromyces aureus</name>
    <dbReference type="NCBI Taxonomy" id="453304"/>
    <lineage>
        <taxon>Bacteria</taxon>
        <taxon>Bacillati</taxon>
        <taxon>Actinomycetota</taxon>
        <taxon>Actinomycetes</taxon>
        <taxon>Micrococcales</taxon>
        <taxon>Microbacteriaceae</taxon>
        <taxon>Agromyces</taxon>
    </lineage>
</organism>
<dbReference type="SUPFAM" id="SSF160240">
    <property type="entry name" value="Cation efflux protein cytoplasmic domain-like"/>
    <property type="match status" value="1"/>
</dbReference>
<keyword evidence="12" id="KW-1185">Reference proteome</keyword>
<evidence type="ECO:0000256" key="4">
    <source>
        <dbReference type="ARBA" id="ARBA00022692"/>
    </source>
</evidence>
<dbReference type="EMBL" id="CP013979">
    <property type="protein sequence ID" value="ANJ27334.1"/>
    <property type="molecule type" value="Genomic_DNA"/>
</dbReference>
<dbReference type="PANTHER" id="PTHR11562:SF17">
    <property type="entry name" value="RE54080P-RELATED"/>
    <property type="match status" value="1"/>
</dbReference>
<dbReference type="NCBIfam" id="TIGR01297">
    <property type="entry name" value="CDF"/>
    <property type="match status" value="1"/>
</dbReference>
<evidence type="ECO:0000256" key="3">
    <source>
        <dbReference type="ARBA" id="ARBA00022448"/>
    </source>
</evidence>
<keyword evidence="6" id="KW-0406">Ion transport</keyword>
<protein>
    <submittedName>
        <fullName evidence="11">Cation transporter</fullName>
    </submittedName>
</protein>
<evidence type="ECO:0000259" key="10">
    <source>
        <dbReference type="Pfam" id="PF16916"/>
    </source>
</evidence>
<dbReference type="PANTHER" id="PTHR11562">
    <property type="entry name" value="CATION EFFLUX PROTEIN/ ZINC TRANSPORTER"/>
    <property type="match status" value="1"/>
</dbReference>
<feature type="transmembrane region" description="Helical" evidence="8">
    <location>
        <begin position="16"/>
        <end position="41"/>
    </location>
</feature>
<dbReference type="AlphaFoldDB" id="A0A191WGM6"/>
<proteinExistence type="inferred from homology"/>
<keyword evidence="3" id="KW-0813">Transport</keyword>
<keyword evidence="5 8" id="KW-1133">Transmembrane helix</keyword>
<dbReference type="SUPFAM" id="SSF161111">
    <property type="entry name" value="Cation efflux protein transmembrane domain-like"/>
    <property type="match status" value="1"/>
</dbReference>
<evidence type="ECO:0000256" key="1">
    <source>
        <dbReference type="ARBA" id="ARBA00004141"/>
    </source>
</evidence>
<gene>
    <name evidence="11" type="ORF">ATC03_12010</name>
</gene>
<dbReference type="Pfam" id="PF01545">
    <property type="entry name" value="Cation_efflux"/>
    <property type="match status" value="1"/>
</dbReference>
<feature type="transmembrane region" description="Helical" evidence="8">
    <location>
        <begin position="53"/>
        <end position="71"/>
    </location>
</feature>
<dbReference type="InterPro" id="IPR050681">
    <property type="entry name" value="CDF/SLC30A"/>
</dbReference>
<evidence type="ECO:0000256" key="5">
    <source>
        <dbReference type="ARBA" id="ARBA00022989"/>
    </source>
</evidence>
<keyword evidence="7 8" id="KW-0472">Membrane</keyword>
<evidence type="ECO:0000259" key="9">
    <source>
        <dbReference type="Pfam" id="PF01545"/>
    </source>
</evidence>
<evidence type="ECO:0000256" key="2">
    <source>
        <dbReference type="ARBA" id="ARBA00008873"/>
    </source>
</evidence>
<dbReference type="RefSeq" id="WP_055858234.1">
    <property type="nucleotide sequence ID" value="NZ_CP013979.1"/>
</dbReference>
<dbReference type="GO" id="GO:0005886">
    <property type="term" value="C:plasma membrane"/>
    <property type="evidence" value="ECO:0007669"/>
    <property type="project" value="TreeGrafter"/>
</dbReference>
<dbReference type="InterPro" id="IPR027469">
    <property type="entry name" value="Cation_efflux_TMD_sf"/>
</dbReference>
<feature type="transmembrane region" description="Helical" evidence="8">
    <location>
        <begin position="114"/>
        <end position="137"/>
    </location>
</feature>
<reference evidence="11 12" key="1">
    <citation type="journal article" date="2016" name="Int. J. Syst. Evol. Microbiol.">
        <title>Agromyces aureus sp. nov., isolated from the rhizosphere of Salix caprea L. grown in a heavy-metal-contaminated soil.</title>
        <authorList>
            <person name="Corretto E."/>
            <person name="Antonielli L."/>
            <person name="Sessitsch A."/>
            <person name="Compant S."/>
            <person name="Gorfer M."/>
            <person name="Kuffner M."/>
            <person name="Brader G."/>
        </authorList>
    </citation>
    <scope>NUCLEOTIDE SEQUENCE [LARGE SCALE GENOMIC DNA]</scope>
    <source>
        <strain evidence="11 12">AR33</strain>
    </source>
</reference>
<dbReference type="GO" id="GO:0005385">
    <property type="term" value="F:zinc ion transmembrane transporter activity"/>
    <property type="evidence" value="ECO:0007669"/>
    <property type="project" value="TreeGrafter"/>
</dbReference>
<reference evidence="12" key="2">
    <citation type="submission" date="2016-01" db="EMBL/GenBank/DDBJ databases">
        <title>Complete genome sequence of Agromyces aureus AR33T and comparison with related organisms.</title>
        <authorList>
            <person name="Corretto E."/>
            <person name="Antonielli L."/>
            <person name="Sessitsch A."/>
            <person name="Brader G."/>
        </authorList>
    </citation>
    <scope>NUCLEOTIDE SEQUENCE [LARGE SCALE GENOMIC DNA]</scope>
    <source>
        <strain evidence="12">AR33</strain>
    </source>
</reference>
<accession>A0A191WGM6</accession>
<dbReference type="Proteomes" id="UP000078437">
    <property type="component" value="Chromosome"/>
</dbReference>
<dbReference type="Pfam" id="PF16916">
    <property type="entry name" value="ZT_dimer"/>
    <property type="match status" value="1"/>
</dbReference>
<dbReference type="InterPro" id="IPR027470">
    <property type="entry name" value="Cation_efflux_CTD"/>
</dbReference>
<dbReference type="InterPro" id="IPR036837">
    <property type="entry name" value="Cation_efflux_CTD_sf"/>
</dbReference>
<dbReference type="OrthoDB" id="9809646at2"/>
<feature type="transmembrane region" description="Helical" evidence="8">
    <location>
        <begin position="158"/>
        <end position="176"/>
    </location>
</feature>
<evidence type="ECO:0000313" key="12">
    <source>
        <dbReference type="Proteomes" id="UP000078437"/>
    </source>
</evidence>
<name>A0A191WGM6_9MICO</name>
<feature type="domain" description="Cation efflux protein transmembrane" evidence="9">
    <location>
        <begin position="17"/>
        <end position="207"/>
    </location>
</feature>
<evidence type="ECO:0000313" key="11">
    <source>
        <dbReference type="EMBL" id="ANJ27334.1"/>
    </source>
</evidence>
<comment type="subcellular location">
    <subcellularLocation>
        <location evidence="1">Membrane</location>
        <topology evidence="1">Multi-pass membrane protein</topology>
    </subcellularLocation>
</comment>
<evidence type="ECO:0000256" key="8">
    <source>
        <dbReference type="SAM" id="Phobius"/>
    </source>
</evidence>
<keyword evidence="4 8" id="KW-0812">Transmembrane</keyword>
<evidence type="ECO:0000256" key="7">
    <source>
        <dbReference type="ARBA" id="ARBA00023136"/>
    </source>
</evidence>
<feature type="transmembrane region" description="Helical" evidence="8">
    <location>
        <begin position="83"/>
        <end position="102"/>
    </location>
</feature>
<dbReference type="Gene3D" id="1.20.1510.10">
    <property type="entry name" value="Cation efflux protein transmembrane domain"/>
    <property type="match status" value="1"/>
</dbReference>
<dbReference type="InterPro" id="IPR058533">
    <property type="entry name" value="Cation_efflux_TM"/>
</dbReference>